<comment type="catalytic activity">
    <reaction evidence="12">
        <text>adenosine(2503) in 23S rRNA + 2 reduced [2Fe-2S]-[ferredoxin] + 2 S-adenosyl-L-methionine = 2-methyladenosine(2503) in 23S rRNA + 5'-deoxyadenosine + L-methionine + 2 oxidized [2Fe-2S]-[ferredoxin] + S-adenosyl-L-homocysteine</text>
        <dbReference type="Rhea" id="RHEA:42916"/>
        <dbReference type="Rhea" id="RHEA-COMP:10000"/>
        <dbReference type="Rhea" id="RHEA-COMP:10001"/>
        <dbReference type="Rhea" id="RHEA-COMP:10152"/>
        <dbReference type="Rhea" id="RHEA-COMP:10282"/>
        <dbReference type="ChEBI" id="CHEBI:17319"/>
        <dbReference type="ChEBI" id="CHEBI:33737"/>
        <dbReference type="ChEBI" id="CHEBI:33738"/>
        <dbReference type="ChEBI" id="CHEBI:57844"/>
        <dbReference type="ChEBI" id="CHEBI:57856"/>
        <dbReference type="ChEBI" id="CHEBI:59789"/>
        <dbReference type="ChEBI" id="CHEBI:74411"/>
        <dbReference type="ChEBI" id="CHEBI:74497"/>
        <dbReference type="EC" id="2.1.1.192"/>
    </reaction>
</comment>
<evidence type="ECO:0000313" key="15">
    <source>
        <dbReference type="Proteomes" id="UP000214588"/>
    </source>
</evidence>
<dbReference type="InterPro" id="IPR007197">
    <property type="entry name" value="rSAM"/>
</dbReference>
<keyword evidence="9 12" id="KW-0479">Metal-binding</keyword>
<evidence type="ECO:0000256" key="5">
    <source>
        <dbReference type="ARBA" id="ARBA00022603"/>
    </source>
</evidence>
<evidence type="ECO:0000313" key="14">
    <source>
        <dbReference type="EMBL" id="OWZ84168.1"/>
    </source>
</evidence>
<keyword evidence="7 12" id="KW-0949">S-adenosyl-L-methionine</keyword>
<keyword evidence="3 12" id="KW-0963">Cytoplasm</keyword>
<dbReference type="EMBL" id="NIQC01000007">
    <property type="protein sequence ID" value="OWZ84168.1"/>
    <property type="molecule type" value="Genomic_DNA"/>
</dbReference>
<feature type="binding site" evidence="12">
    <location>
        <position position="122"/>
    </location>
    <ligand>
        <name>[4Fe-4S] cluster</name>
        <dbReference type="ChEBI" id="CHEBI:49883"/>
        <note>4Fe-4S-S-AdoMet</note>
    </ligand>
</feature>
<feature type="domain" description="Radical SAM core" evidence="13">
    <location>
        <begin position="101"/>
        <end position="335"/>
    </location>
</feature>
<dbReference type="InterPro" id="IPR058240">
    <property type="entry name" value="rSAM_sf"/>
</dbReference>
<dbReference type="InterPro" id="IPR004383">
    <property type="entry name" value="rRNA_lsu_MTrfase_RlmN/Cfr"/>
</dbReference>
<dbReference type="Gene3D" id="3.20.20.70">
    <property type="entry name" value="Aldolase class I"/>
    <property type="match status" value="1"/>
</dbReference>
<dbReference type="GO" id="GO:0070040">
    <property type="term" value="F:rRNA (adenine(2503)-C2-)-methyltransferase activity"/>
    <property type="evidence" value="ECO:0007669"/>
    <property type="project" value="UniProtKB-UniRule"/>
</dbReference>
<dbReference type="GO" id="GO:0070475">
    <property type="term" value="P:rRNA base methylation"/>
    <property type="evidence" value="ECO:0007669"/>
    <property type="project" value="UniProtKB-UniRule"/>
</dbReference>
<protein>
    <recommendedName>
        <fullName evidence="12">Probable dual-specificity RNA methyltransferase RlmN</fullName>
        <ecNumber evidence="12">2.1.1.192</ecNumber>
    </recommendedName>
    <alternativeName>
        <fullName evidence="12">23S rRNA (adenine(2503)-C(2))-methyltransferase</fullName>
    </alternativeName>
    <alternativeName>
        <fullName evidence="12">23S rRNA m2A2503 methyltransferase</fullName>
    </alternativeName>
    <alternativeName>
        <fullName evidence="12">Ribosomal RNA large subunit methyltransferase N</fullName>
    </alternativeName>
    <alternativeName>
        <fullName evidence="12">tRNA (adenine(37)-C(2))-methyltransferase</fullName>
    </alternativeName>
    <alternativeName>
        <fullName evidence="12">tRNA m2A37 methyltransferase</fullName>
    </alternativeName>
</protein>
<dbReference type="NCBIfam" id="TIGR00048">
    <property type="entry name" value="rRNA_mod_RlmN"/>
    <property type="match status" value="1"/>
</dbReference>
<evidence type="ECO:0000256" key="6">
    <source>
        <dbReference type="ARBA" id="ARBA00022679"/>
    </source>
</evidence>
<comment type="subcellular location">
    <subcellularLocation>
        <location evidence="1 12">Cytoplasm</location>
    </subcellularLocation>
</comment>
<dbReference type="CDD" id="cd01335">
    <property type="entry name" value="Radical_SAM"/>
    <property type="match status" value="1"/>
</dbReference>
<feature type="binding site" evidence="12">
    <location>
        <position position="115"/>
    </location>
    <ligand>
        <name>[4Fe-4S] cluster</name>
        <dbReference type="ChEBI" id="CHEBI:49883"/>
        <note>4Fe-4S-S-AdoMet</note>
    </ligand>
</feature>
<dbReference type="SUPFAM" id="SSF102114">
    <property type="entry name" value="Radical SAM enzymes"/>
    <property type="match status" value="1"/>
</dbReference>
<evidence type="ECO:0000256" key="8">
    <source>
        <dbReference type="ARBA" id="ARBA00022694"/>
    </source>
</evidence>
<dbReference type="PROSITE" id="PS51918">
    <property type="entry name" value="RADICAL_SAM"/>
    <property type="match status" value="1"/>
</dbReference>
<dbReference type="HAMAP" id="MF_01849">
    <property type="entry name" value="RNA_methyltr_RlmN"/>
    <property type="match status" value="1"/>
</dbReference>
<comment type="cofactor">
    <cofactor evidence="12">
        <name>[4Fe-4S] cluster</name>
        <dbReference type="ChEBI" id="CHEBI:49883"/>
    </cofactor>
    <text evidence="12">Binds 1 [4Fe-4S] cluster. The cluster is coordinated with 3 cysteines and an exchangeable S-adenosyl-L-methionine.</text>
</comment>
<dbReference type="InterPro" id="IPR013785">
    <property type="entry name" value="Aldolase_TIM"/>
</dbReference>
<sequence length="348" mass="39695">MRNVFLKDYTINELKTIISDLGEPKFRGAQIFEWMYQKKVESFENMTNLPKELRLKLKEKTILNTLTVDYENKLESRHDGTIKFLSRLNDGVGIETAIMKYQYGNTVCISSQAGCNMNCAFCASGVNGKDRDLTPGEMIDQFIVAEKLLSKDETISNIVVMGSGEPLENLENLIQFIKIVNHDKGLNIGQRNITVSTCGLVPEIKKLANEKYQVNLAISLHAATNSLRDKLVPINKKYSIESLMEACNYYFNKTKRRITIEFILLRDVNESKHQAEQLADLLNSQDMLVHINLIPFNTVKESQFKAPKYDRIIKFKNILKNKGINTTIRQERGSDIEGACGQLRSDKR</sequence>
<keyword evidence="10 12" id="KW-0408">Iron</keyword>
<keyword evidence="2 12" id="KW-0004">4Fe-4S</keyword>
<feature type="active site" description="Proton acceptor" evidence="12">
    <location>
        <position position="95"/>
    </location>
</feature>
<keyword evidence="4 12" id="KW-0698">rRNA processing</keyword>
<keyword evidence="12" id="KW-1015">Disulfide bond</keyword>
<evidence type="ECO:0000256" key="12">
    <source>
        <dbReference type="HAMAP-Rule" id="MF_01849"/>
    </source>
</evidence>
<keyword evidence="8 12" id="KW-0819">tRNA processing</keyword>
<comment type="function">
    <text evidence="12">Specifically methylates position 2 of adenine 2503 in 23S rRNA and position 2 of adenine 37 in tRNAs.</text>
</comment>
<dbReference type="EC" id="2.1.1.192" evidence="12"/>
<evidence type="ECO:0000256" key="11">
    <source>
        <dbReference type="ARBA" id="ARBA00023014"/>
    </source>
</evidence>
<name>A0A226BYQ0_9FIRM</name>
<dbReference type="GO" id="GO:0046872">
    <property type="term" value="F:metal ion binding"/>
    <property type="evidence" value="ECO:0007669"/>
    <property type="project" value="UniProtKB-KW"/>
</dbReference>
<comment type="caution">
    <text evidence="12">Lacks conserved residue(s) required for the propagation of feature annotation.</text>
</comment>
<accession>A0A226BYQ0</accession>
<keyword evidence="11 12" id="KW-0411">Iron-sulfur</keyword>
<dbReference type="GO" id="GO:0000049">
    <property type="term" value="F:tRNA binding"/>
    <property type="evidence" value="ECO:0007669"/>
    <property type="project" value="UniProtKB-UniRule"/>
</dbReference>
<dbReference type="InterPro" id="IPR048641">
    <property type="entry name" value="RlmN_N"/>
</dbReference>
<evidence type="ECO:0000256" key="9">
    <source>
        <dbReference type="ARBA" id="ARBA00022723"/>
    </source>
</evidence>
<dbReference type="PANTHER" id="PTHR30544:SF5">
    <property type="entry name" value="RADICAL SAM CORE DOMAIN-CONTAINING PROTEIN"/>
    <property type="match status" value="1"/>
</dbReference>
<evidence type="ECO:0000256" key="4">
    <source>
        <dbReference type="ARBA" id="ARBA00022552"/>
    </source>
</evidence>
<proteinExistence type="inferred from homology"/>
<dbReference type="Proteomes" id="UP000214588">
    <property type="component" value="Unassembled WGS sequence"/>
</dbReference>
<gene>
    <name evidence="12 14" type="primary">rlmN</name>
    <name evidence="14" type="ORF">CDO51_04675</name>
</gene>
<dbReference type="Gene3D" id="1.10.150.530">
    <property type="match status" value="1"/>
</dbReference>
<feature type="binding site" evidence="12">
    <location>
        <begin position="164"/>
        <end position="165"/>
    </location>
    <ligand>
        <name>S-adenosyl-L-methionine</name>
        <dbReference type="ChEBI" id="CHEBI:59789"/>
    </ligand>
</feature>
<feature type="binding site" evidence="12">
    <location>
        <position position="119"/>
    </location>
    <ligand>
        <name>[4Fe-4S] cluster</name>
        <dbReference type="ChEBI" id="CHEBI:49883"/>
        <note>4Fe-4S-S-AdoMet</note>
    </ligand>
</feature>
<feature type="binding site" evidence="12">
    <location>
        <position position="297"/>
    </location>
    <ligand>
        <name>S-adenosyl-L-methionine</name>
        <dbReference type="ChEBI" id="CHEBI:59789"/>
    </ligand>
</feature>
<comment type="miscellaneous">
    <text evidence="12">Reaction proceeds by a ping-pong mechanism involving intermediate methylation of a conserved cysteine residue.</text>
</comment>
<organism evidence="14 15">
    <name type="scientific">Natranaerobius trueperi</name>
    <dbReference type="NCBI Taxonomy" id="759412"/>
    <lineage>
        <taxon>Bacteria</taxon>
        <taxon>Bacillati</taxon>
        <taxon>Bacillota</taxon>
        <taxon>Clostridia</taxon>
        <taxon>Natranaerobiales</taxon>
        <taxon>Natranaerobiaceae</taxon>
        <taxon>Natranaerobius</taxon>
    </lineage>
</organism>
<dbReference type="PIRSF" id="PIRSF006004">
    <property type="entry name" value="CHP00048"/>
    <property type="match status" value="1"/>
</dbReference>
<evidence type="ECO:0000256" key="3">
    <source>
        <dbReference type="ARBA" id="ARBA00022490"/>
    </source>
</evidence>
<evidence type="ECO:0000256" key="2">
    <source>
        <dbReference type="ARBA" id="ARBA00022485"/>
    </source>
</evidence>
<evidence type="ECO:0000256" key="7">
    <source>
        <dbReference type="ARBA" id="ARBA00022691"/>
    </source>
</evidence>
<evidence type="ECO:0000256" key="10">
    <source>
        <dbReference type="ARBA" id="ARBA00023004"/>
    </source>
</evidence>
<dbReference type="RefSeq" id="WP_089023146.1">
    <property type="nucleotide sequence ID" value="NZ_NIQC01000007.1"/>
</dbReference>
<evidence type="ECO:0000259" key="13">
    <source>
        <dbReference type="PROSITE" id="PS51918"/>
    </source>
</evidence>
<dbReference type="GO" id="GO:0030488">
    <property type="term" value="P:tRNA methylation"/>
    <property type="evidence" value="ECO:0007669"/>
    <property type="project" value="UniProtKB-UniRule"/>
</dbReference>
<feature type="binding site" evidence="12">
    <location>
        <position position="196"/>
    </location>
    <ligand>
        <name>S-adenosyl-L-methionine</name>
        <dbReference type="ChEBI" id="CHEBI:59789"/>
    </ligand>
</feature>
<dbReference type="OrthoDB" id="9793973at2"/>
<dbReference type="PANTHER" id="PTHR30544">
    <property type="entry name" value="23S RRNA METHYLTRANSFERASE"/>
    <property type="match status" value="1"/>
</dbReference>
<dbReference type="GO" id="GO:0002935">
    <property type="term" value="F:tRNA (adenine(37)-C2)-methyltransferase activity"/>
    <property type="evidence" value="ECO:0007669"/>
    <property type="project" value="UniProtKB-UniRule"/>
</dbReference>
<feature type="binding site" evidence="12">
    <location>
        <begin position="219"/>
        <end position="221"/>
    </location>
    <ligand>
        <name>S-adenosyl-L-methionine</name>
        <dbReference type="ChEBI" id="CHEBI:59789"/>
    </ligand>
</feature>
<comment type="similarity">
    <text evidence="12">Belongs to the radical SAM superfamily. RlmN family.</text>
</comment>
<evidence type="ECO:0000256" key="1">
    <source>
        <dbReference type="ARBA" id="ARBA00004496"/>
    </source>
</evidence>
<dbReference type="InterPro" id="IPR027492">
    <property type="entry name" value="RNA_MTrfase_RlmN"/>
</dbReference>
<reference evidence="14 15" key="1">
    <citation type="submission" date="2017-06" db="EMBL/GenBank/DDBJ databases">
        <title>Draft Genome Sequence of Natranaerobius trueperi halophilic, alkalithermophilic bacteria from soda lakes.</title>
        <authorList>
            <person name="Zhao B."/>
        </authorList>
    </citation>
    <scope>NUCLEOTIDE SEQUENCE [LARGE SCALE GENOMIC DNA]</scope>
    <source>
        <strain evidence="14 15">DSM 18760</strain>
    </source>
</reference>
<keyword evidence="5 12" id="KW-0489">Methyltransferase</keyword>
<dbReference type="Pfam" id="PF21016">
    <property type="entry name" value="RlmN_N"/>
    <property type="match status" value="1"/>
</dbReference>
<comment type="catalytic activity">
    <reaction evidence="12">
        <text>adenosine(37) in tRNA + 2 reduced [2Fe-2S]-[ferredoxin] + 2 S-adenosyl-L-methionine = 2-methyladenosine(37) in tRNA + 5'-deoxyadenosine + L-methionine + 2 oxidized [2Fe-2S]-[ferredoxin] + S-adenosyl-L-homocysteine</text>
        <dbReference type="Rhea" id="RHEA:43332"/>
        <dbReference type="Rhea" id="RHEA-COMP:10000"/>
        <dbReference type="Rhea" id="RHEA-COMP:10001"/>
        <dbReference type="Rhea" id="RHEA-COMP:10162"/>
        <dbReference type="Rhea" id="RHEA-COMP:10485"/>
        <dbReference type="ChEBI" id="CHEBI:17319"/>
        <dbReference type="ChEBI" id="CHEBI:33737"/>
        <dbReference type="ChEBI" id="CHEBI:33738"/>
        <dbReference type="ChEBI" id="CHEBI:57844"/>
        <dbReference type="ChEBI" id="CHEBI:57856"/>
        <dbReference type="ChEBI" id="CHEBI:59789"/>
        <dbReference type="ChEBI" id="CHEBI:74411"/>
        <dbReference type="ChEBI" id="CHEBI:74497"/>
        <dbReference type="EC" id="2.1.1.192"/>
    </reaction>
</comment>
<comment type="caution">
    <text evidence="14">The sequence shown here is derived from an EMBL/GenBank/DDBJ whole genome shotgun (WGS) entry which is preliminary data.</text>
</comment>
<feature type="active site" description="S-methylcysteine intermediate" evidence="12">
    <location>
        <position position="340"/>
    </location>
</feature>
<dbReference type="SFLD" id="SFLDF00275">
    <property type="entry name" value="adenosine_C2_methyltransferase"/>
    <property type="match status" value="1"/>
</dbReference>
<dbReference type="SFLD" id="SFLDS00029">
    <property type="entry name" value="Radical_SAM"/>
    <property type="match status" value="1"/>
</dbReference>
<dbReference type="GO" id="GO:0051539">
    <property type="term" value="F:4 iron, 4 sulfur cluster binding"/>
    <property type="evidence" value="ECO:0007669"/>
    <property type="project" value="UniProtKB-UniRule"/>
</dbReference>
<dbReference type="InterPro" id="IPR040072">
    <property type="entry name" value="Methyltransferase_A"/>
</dbReference>
<dbReference type="GO" id="GO:0019843">
    <property type="term" value="F:rRNA binding"/>
    <property type="evidence" value="ECO:0007669"/>
    <property type="project" value="UniProtKB-UniRule"/>
</dbReference>
<keyword evidence="6 12" id="KW-0808">Transferase</keyword>
<dbReference type="FunFam" id="3.20.20.70:FF:000014">
    <property type="entry name" value="Probable dual-specificity RNA methyltransferase RlmN"/>
    <property type="match status" value="1"/>
</dbReference>
<dbReference type="GO" id="GO:0005737">
    <property type="term" value="C:cytoplasm"/>
    <property type="evidence" value="ECO:0007669"/>
    <property type="project" value="UniProtKB-SubCell"/>
</dbReference>
<dbReference type="Pfam" id="PF04055">
    <property type="entry name" value="Radical_SAM"/>
    <property type="match status" value="1"/>
</dbReference>
<dbReference type="AlphaFoldDB" id="A0A226BYQ0"/>
<keyword evidence="15" id="KW-1185">Reference proteome</keyword>
<dbReference type="SFLD" id="SFLDG01062">
    <property type="entry name" value="methyltransferase_(Class_A)"/>
    <property type="match status" value="1"/>
</dbReference>